<dbReference type="AlphaFoldDB" id="A0A7C9HT34"/>
<comment type="caution">
    <text evidence="1">The sequence shown here is derived from an EMBL/GenBank/DDBJ whole genome shotgun (WGS) entry which is preliminary data.</text>
</comment>
<keyword evidence="2" id="KW-1185">Reference proteome</keyword>
<dbReference type="EMBL" id="WQLB01000025">
    <property type="protein sequence ID" value="MVN88269.1"/>
    <property type="molecule type" value="Genomic_DNA"/>
</dbReference>
<sequence length="69" mass="7673">MRLSAPDAFWLSQLAELMDVSRTRAAAQLLSAAIRDAAYAAKLPTEGDAFRDALHAFIEREFHPEPEKS</sequence>
<evidence type="ECO:0000313" key="2">
    <source>
        <dbReference type="Proteomes" id="UP000483286"/>
    </source>
</evidence>
<name>A0A7C9HT34_9DEIO</name>
<dbReference type="Proteomes" id="UP000483286">
    <property type="component" value="Unassembled WGS sequence"/>
</dbReference>
<protein>
    <submittedName>
        <fullName evidence="1">Uncharacterized protein</fullName>
    </submittedName>
</protein>
<reference evidence="1 2" key="1">
    <citation type="submission" date="2019-12" db="EMBL/GenBank/DDBJ databases">
        <title>Deinococcus sp. HMF7620 Genome sequencing and assembly.</title>
        <authorList>
            <person name="Kang H."/>
            <person name="Kim H."/>
            <person name="Joh K."/>
        </authorList>
    </citation>
    <scope>NUCLEOTIDE SEQUENCE [LARGE SCALE GENOMIC DNA]</scope>
    <source>
        <strain evidence="1 2">HMF7620</strain>
    </source>
</reference>
<accession>A0A7C9HT34</accession>
<evidence type="ECO:0000313" key="1">
    <source>
        <dbReference type="EMBL" id="MVN88269.1"/>
    </source>
</evidence>
<proteinExistence type="predicted"/>
<organism evidence="1 2">
    <name type="scientific">Deinococcus arboris</name>
    <dbReference type="NCBI Taxonomy" id="2682977"/>
    <lineage>
        <taxon>Bacteria</taxon>
        <taxon>Thermotogati</taxon>
        <taxon>Deinococcota</taxon>
        <taxon>Deinococci</taxon>
        <taxon>Deinococcales</taxon>
        <taxon>Deinococcaceae</taxon>
        <taxon>Deinococcus</taxon>
    </lineage>
</organism>
<gene>
    <name evidence="1" type="ORF">GO986_16105</name>
</gene>